<evidence type="ECO:0000313" key="2">
    <source>
        <dbReference type="EMBL" id="MZI93752.1"/>
    </source>
</evidence>
<dbReference type="Proteomes" id="UP000462621">
    <property type="component" value="Unassembled WGS sequence"/>
</dbReference>
<sequence>MDSRSKTMLEQYLASIPKEKSQQYTQFTADYFCANEESANVCAELIVKGEKRATCSMDYWYSVVGEPRPQVGALLVVTRWDGEPVCVVETTSVATCRYCDVTEEFAAAEGEGDKSLRWWKEAHWDFFSAECKDQGMEPSEEMLLVLEHFDVVYRP</sequence>
<dbReference type="Pfam" id="PF04266">
    <property type="entry name" value="ASCH"/>
    <property type="match status" value="1"/>
</dbReference>
<dbReference type="PANTHER" id="PTHR39203">
    <property type="entry name" value="CYTOPLASMIC PROTEIN-RELATED"/>
    <property type="match status" value="1"/>
</dbReference>
<dbReference type="CDD" id="cd06553">
    <property type="entry name" value="ASCH_Ef3133_like"/>
    <property type="match status" value="1"/>
</dbReference>
<proteinExistence type="predicted"/>
<dbReference type="Gene3D" id="3.10.400.10">
    <property type="entry name" value="Sulfate adenylyltransferase"/>
    <property type="match status" value="1"/>
</dbReference>
<keyword evidence="3" id="KW-1185">Reference proteome</keyword>
<reference evidence="2 3" key="1">
    <citation type="submission" date="2019-10" db="EMBL/GenBank/DDBJ databases">
        <title>Vibrio sp. nov. isolated from a shrimp pond.</title>
        <authorList>
            <person name="Gomez-Gil B."/>
            <person name="Enciso-Ibarra J."/>
            <person name="Enciso-Ibarra K."/>
            <person name="Bolan-Mejia C."/>
        </authorList>
    </citation>
    <scope>NUCLEOTIDE SEQUENCE [LARGE SCALE GENOMIC DNA]</scope>
    <source>
        <strain evidence="2 3">CAIM 722</strain>
    </source>
</reference>
<comment type="caution">
    <text evidence="2">The sequence shown here is derived from an EMBL/GenBank/DDBJ whole genome shotgun (WGS) entry which is preliminary data.</text>
</comment>
<dbReference type="SMART" id="SM01022">
    <property type="entry name" value="ASCH"/>
    <property type="match status" value="1"/>
</dbReference>
<accession>A0A7X4LKS2</accession>
<evidence type="ECO:0000259" key="1">
    <source>
        <dbReference type="SMART" id="SM01022"/>
    </source>
</evidence>
<dbReference type="InterPro" id="IPR009326">
    <property type="entry name" value="DUF984"/>
</dbReference>
<dbReference type="AlphaFoldDB" id="A0A7X4LKS2"/>
<dbReference type="InterPro" id="IPR015947">
    <property type="entry name" value="PUA-like_sf"/>
</dbReference>
<evidence type="ECO:0000313" key="3">
    <source>
        <dbReference type="Proteomes" id="UP000462621"/>
    </source>
</evidence>
<dbReference type="RefSeq" id="WP_161155515.1">
    <property type="nucleotide sequence ID" value="NZ_WEKT01000017.1"/>
</dbReference>
<dbReference type="PANTHER" id="PTHR39203:SF1">
    <property type="entry name" value="CYTOPLASMIC PROTEIN"/>
    <property type="match status" value="1"/>
</dbReference>
<dbReference type="EMBL" id="WEKT01000017">
    <property type="protein sequence ID" value="MZI93752.1"/>
    <property type="molecule type" value="Genomic_DNA"/>
</dbReference>
<name>A0A7X4LKS2_9VIBR</name>
<gene>
    <name evidence="2" type="ORF">F9817_11170</name>
</gene>
<protein>
    <submittedName>
        <fullName evidence="2">ASCH domain-containing protein</fullName>
    </submittedName>
</protein>
<organism evidence="2 3">
    <name type="scientific">Vibrio eleionomae</name>
    <dbReference type="NCBI Taxonomy" id="2653505"/>
    <lineage>
        <taxon>Bacteria</taxon>
        <taxon>Pseudomonadati</taxon>
        <taxon>Pseudomonadota</taxon>
        <taxon>Gammaproteobacteria</taxon>
        <taxon>Vibrionales</taxon>
        <taxon>Vibrionaceae</taxon>
        <taxon>Vibrio</taxon>
    </lineage>
</organism>
<dbReference type="InterPro" id="IPR007374">
    <property type="entry name" value="ASCH_domain"/>
</dbReference>
<dbReference type="SUPFAM" id="SSF88697">
    <property type="entry name" value="PUA domain-like"/>
    <property type="match status" value="1"/>
</dbReference>
<feature type="domain" description="ASCH" evidence="1">
    <location>
        <begin position="30"/>
        <end position="153"/>
    </location>
</feature>
<dbReference type="PIRSF" id="PIRSF021320">
    <property type="entry name" value="DUF984"/>
    <property type="match status" value="1"/>
</dbReference>